<comment type="similarity">
    <text evidence="4">Belongs to the HypA/HybF family.</text>
</comment>
<dbReference type="PANTHER" id="PTHR34535:SF3">
    <property type="entry name" value="HYDROGENASE MATURATION FACTOR HYPA"/>
    <property type="match status" value="1"/>
</dbReference>
<evidence type="ECO:0000313" key="6">
    <source>
        <dbReference type="Proteomes" id="UP001519064"/>
    </source>
</evidence>
<feature type="binding site" evidence="4">
    <location>
        <position position="73"/>
    </location>
    <ligand>
        <name>Zn(2+)</name>
        <dbReference type="ChEBI" id="CHEBI:29105"/>
    </ligand>
</feature>
<keyword evidence="6" id="KW-1185">Reference proteome</keyword>
<comment type="function">
    <text evidence="4">Involved in the maturation of [NiFe] hydrogenases. Required for nickel insertion into the metal center of the hydrogenase.</text>
</comment>
<evidence type="ECO:0000256" key="2">
    <source>
        <dbReference type="ARBA" id="ARBA00022723"/>
    </source>
</evidence>
<reference evidence="5 6" key="1">
    <citation type="submission" date="2020-11" db="EMBL/GenBank/DDBJ databases">
        <title>Streptomyces spirodelae sp. nov., isolated from duckweed.</title>
        <authorList>
            <person name="Saimee Y."/>
            <person name="Duangmal K."/>
        </authorList>
    </citation>
    <scope>NUCLEOTIDE SEQUENCE [LARGE SCALE GENOMIC DNA]</scope>
    <source>
        <strain evidence="5 6">S16-07</strain>
    </source>
</reference>
<proteinExistence type="inferred from homology"/>
<dbReference type="PANTHER" id="PTHR34535">
    <property type="entry name" value="HYDROGENASE MATURATION FACTOR HYPA"/>
    <property type="match status" value="1"/>
</dbReference>
<keyword evidence="3 4" id="KW-0862">Zinc</keyword>
<dbReference type="HAMAP" id="MF_00213">
    <property type="entry name" value="HypA_HybF"/>
    <property type="match status" value="1"/>
</dbReference>
<sequence>MHEMSIAMAVVCQVEEAALTHDAVGVEAVTLRVGELAGVVPEALRFSFGLACEGTVLAGAELLTEHVRGRARCTSCAAEWATGMPPRLCCEQCGDSRTELLSGRELQIATVRWATGSRRALALEEL</sequence>
<keyword evidence="2 4" id="KW-0479">Metal-binding</keyword>
<gene>
    <name evidence="4" type="primary">hypA</name>
    <name evidence="5" type="ORF">ITI46_26200</name>
</gene>
<feature type="binding site" evidence="4">
    <location>
        <position position="90"/>
    </location>
    <ligand>
        <name>Zn(2+)</name>
        <dbReference type="ChEBI" id="CHEBI:29105"/>
    </ligand>
</feature>
<keyword evidence="1 4" id="KW-0533">Nickel</keyword>
<dbReference type="InterPro" id="IPR000688">
    <property type="entry name" value="HypA/HybF"/>
</dbReference>
<evidence type="ECO:0000256" key="1">
    <source>
        <dbReference type="ARBA" id="ARBA00022596"/>
    </source>
</evidence>
<evidence type="ECO:0000256" key="4">
    <source>
        <dbReference type="HAMAP-Rule" id="MF_00213"/>
    </source>
</evidence>
<dbReference type="EMBL" id="JADKMA010000166">
    <property type="protein sequence ID" value="MBO8195118.1"/>
    <property type="molecule type" value="Genomic_DNA"/>
</dbReference>
<dbReference type="PIRSF" id="PIRSF004761">
    <property type="entry name" value="Hydrgn_mat_HypA"/>
    <property type="match status" value="1"/>
</dbReference>
<evidence type="ECO:0000256" key="3">
    <source>
        <dbReference type="ARBA" id="ARBA00022833"/>
    </source>
</evidence>
<dbReference type="RefSeq" id="WP_209242358.1">
    <property type="nucleotide sequence ID" value="NZ_JADKMA010000166.1"/>
</dbReference>
<feature type="binding site" evidence="4">
    <location>
        <position position="93"/>
    </location>
    <ligand>
        <name>Zn(2+)</name>
        <dbReference type="ChEBI" id="CHEBI:29105"/>
    </ligand>
</feature>
<dbReference type="Proteomes" id="UP001519064">
    <property type="component" value="Unassembled WGS sequence"/>
</dbReference>
<comment type="caution">
    <text evidence="5">The sequence shown here is derived from an EMBL/GenBank/DDBJ whole genome shotgun (WGS) entry which is preliminary data.</text>
</comment>
<feature type="binding site" evidence="4">
    <location>
        <position position="76"/>
    </location>
    <ligand>
        <name>Zn(2+)</name>
        <dbReference type="ChEBI" id="CHEBI:29105"/>
    </ligand>
</feature>
<evidence type="ECO:0000313" key="5">
    <source>
        <dbReference type="EMBL" id="MBO8195118.1"/>
    </source>
</evidence>
<feature type="binding site" evidence="4">
    <location>
        <position position="2"/>
    </location>
    <ligand>
        <name>Ni(2+)</name>
        <dbReference type="ChEBI" id="CHEBI:49786"/>
    </ligand>
</feature>
<organism evidence="5 6">
    <name type="scientific">Streptomyces oryzae</name>
    <dbReference type="NCBI Taxonomy" id="1434886"/>
    <lineage>
        <taxon>Bacteria</taxon>
        <taxon>Bacillati</taxon>
        <taxon>Actinomycetota</taxon>
        <taxon>Actinomycetes</taxon>
        <taxon>Kitasatosporales</taxon>
        <taxon>Streptomycetaceae</taxon>
        <taxon>Streptomyces</taxon>
    </lineage>
</organism>
<dbReference type="Pfam" id="PF01155">
    <property type="entry name" value="HypA"/>
    <property type="match status" value="1"/>
</dbReference>
<name>A0ABS3XIA6_9ACTN</name>
<accession>A0ABS3XIA6</accession>
<protein>
    <recommendedName>
        <fullName evidence="4">Hydrogenase maturation factor HypA</fullName>
    </recommendedName>
</protein>
<dbReference type="Gene3D" id="3.30.2320.80">
    <property type="match status" value="1"/>
</dbReference>